<dbReference type="VEuPathDB" id="FungiDB:HMPREF1541_00977"/>
<evidence type="ECO:0000256" key="8">
    <source>
        <dbReference type="RuleBase" id="RU004398"/>
    </source>
</evidence>
<evidence type="ECO:0000256" key="6">
    <source>
        <dbReference type="ARBA" id="ARBA00023242"/>
    </source>
</evidence>
<dbReference type="EMBL" id="KB822711">
    <property type="protein sequence ID" value="ETN46788.1"/>
    <property type="molecule type" value="Genomic_DNA"/>
</dbReference>
<dbReference type="RefSeq" id="XP_008711500.1">
    <property type="nucleotide sequence ID" value="XM_008713278.1"/>
</dbReference>
<reference evidence="9 10" key="1">
    <citation type="submission" date="2013-03" db="EMBL/GenBank/DDBJ databases">
        <title>The Genome Sequence of Phialophora europaea CBS 101466.</title>
        <authorList>
            <consortium name="The Broad Institute Genomics Platform"/>
            <person name="Cuomo C."/>
            <person name="de Hoog S."/>
            <person name="Gorbushina A."/>
            <person name="Walker B."/>
            <person name="Young S.K."/>
            <person name="Zeng Q."/>
            <person name="Gargeya S."/>
            <person name="Fitzgerald M."/>
            <person name="Haas B."/>
            <person name="Abouelleil A."/>
            <person name="Allen A.W."/>
            <person name="Alvarado L."/>
            <person name="Arachchi H.M."/>
            <person name="Berlin A.M."/>
            <person name="Chapman S.B."/>
            <person name="Gainer-Dewar J."/>
            <person name="Goldberg J."/>
            <person name="Griggs A."/>
            <person name="Gujja S."/>
            <person name="Hansen M."/>
            <person name="Howarth C."/>
            <person name="Imamovic A."/>
            <person name="Ireland A."/>
            <person name="Larimer J."/>
            <person name="McCowan C."/>
            <person name="Murphy C."/>
            <person name="Pearson M."/>
            <person name="Poon T.W."/>
            <person name="Priest M."/>
            <person name="Roberts A."/>
            <person name="Saif S."/>
            <person name="Shea T."/>
            <person name="Sisk P."/>
            <person name="Sykes S."/>
            <person name="Wortman J."/>
            <person name="Nusbaum C."/>
            <person name="Birren B."/>
        </authorList>
    </citation>
    <scope>NUCLEOTIDE SEQUENCE [LARGE SCALE GENOMIC DNA]</scope>
    <source>
        <strain evidence="9 10">CBS 101466</strain>
    </source>
</reference>
<dbReference type="PANTHER" id="PTHR15840:SF10">
    <property type="entry name" value="EKC_KEOPS COMPLEX SUBUNIT TPRKB"/>
    <property type="match status" value="1"/>
</dbReference>
<dbReference type="Gene3D" id="3.30.2380.10">
    <property type="entry name" value="CGI121/TPRKB"/>
    <property type="match status" value="1"/>
</dbReference>
<keyword evidence="10" id="KW-1185">Reference proteome</keyword>
<dbReference type="OrthoDB" id="329139at2759"/>
<sequence length="195" mass="21507">MVEQVSLAHIPPELAVYVALYTELENAAFLRDQLLAGNTDFEYAFIDASMVVSRNQVLAATFRALNDYLHDRLKSRNVHSEIVFSLSPNNNIGEAFRRFGISADTKDLIVVKVTTTPDVNLETIQAHLSTAVKAQEVQLVDDSLAECSDLARIRRVYKLPVPASNKPANGVQPSRSDRNQLEAQILGVMALRGAT</sequence>
<dbReference type="GO" id="GO:0005829">
    <property type="term" value="C:cytosol"/>
    <property type="evidence" value="ECO:0007669"/>
    <property type="project" value="TreeGrafter"/>
</dbReference>
<name>W2SFG9_CYPE1</name>
<dbReference type="Proteomes" id="UP000030752">
    <property type="component" value="Unassembled WGS sequence"/>
</dbReference>
<dbReference type="InParanoid" id="W2SFG9"/>
<gene>
    <name evidence="9" type="ORF">HMPREF1541_00977</name>
</gene>
<dbReference type="PANTHER" id="PTHR15840">
    <property type="entry name" value="CGI-121 FAMILY MEMBER"/>
    <property type="match status" value="1"/>
</dbReference>
<dbReference type="SUPFAM" id="SSF143870">
    <property type="entry name" value="PF0523-like"/>
    <property type="match status" value="1"/>
</dbReference>
<evidence type="ECO:0000256" key="7">
    <source>
        <dbReference type="ARBA" id="ARBA00025043"/>
    </source>
</evidence>
<dbReference type="HOGENOM" id="CLU_065847_1_0_1"/>
<dbReference type="Pfam" id="PF08617">
    <property type="entry name" value="CGI-121"/>
    <property type="match status" value="1"/>
</dbReference>
<keyword evidence="5" id="KW-0819">tRNA processing</keyword>
<evidence type="ECO:0000313" key="10">
    <source>
        <dbReference type="Proteomes" id="UP000030752"/>
    </source>
</evidence>
<evidence type="ECO:0000256" key="3">
    <source>
        <dbReference type="ARBA" id="ARBA00015316"/>
    </source>
</evidence>
<proteinExistence type="inferred from homology"/>
<dbReference type="GeneID" id="19968316"/>
<comment type="subcellular location">
    <subcellularLocation>
        <location evidence="1">Nucleus</location>
    </subcellularLocation>
</comment>
<dbReference type="InterPro" id="IPR013926">
    <property type="entry name" value="CGI121/TPRKB"/>
</dbReference>
<dbReference type="GO" id="GO:0000408">
    <property type="term" value="C:EKC/KEOPS complex"/>
    <property type="evidence" value="ECO:0007669"/>
    <property type="project" value="TreeGrafter"/>
</dbReference>
<evidence type="ECO:0000256" key="1">
    <source>
        <dbReference type="ARBA" id="ARBA00004123"/>
    </source>
</evidence>
<organism evidence="9 10">
    <name type="scientific">Cyphellophora europaea (strain CBS 101466)</name>
    <name type="common">Phialophora europaea</name>
    <dbReference type="NCBI Taxonomy" id="1220924"/>
    <lineage>
        <taxon>Eukaryota</taxon>
        <taxon>Fungi</taxon>
        <taxon>Dikarya</taxon>
        <taxon>Ascomycota</taxon>
        <taxon>Pezizomycotina</taxon>
        <taxon>Eurotiomycetes</taxon>
        <taxon>Chaetothyriomycetidae</taxon>
        <taxon>Chaetothyriales</taxon>
        <taxon>Cyphellophoraceae</taxon>
        <taxon>Cyphellophora</taxon>
    </lineage>
</organism>
<dbReference type="GO" id="GO:0005634">
    <property type="term" value="C:nucleus"/>
    <property type="evidence" value="ECO:0007669"/>
    <property type="project" value="UniProtKB-SubCell"/>
</dbReference>
<evidence type="ECO:0000256" key="4">
    <source>
        <dbReference type="ARBA" id="ARBA00016009"/>
    </source>
</evidence>
<evidence type="ECO:0000256" key="2">
    <source>
        <dbReference type="ARBA" id="ARBA00005546"/>
    </source>
</evidence>
<accession>W2SFG9</accession>
<dbReference type="FunCoup" id="W2SFG9">
    <property type="interactions" value="491"/>
</dbReference>
<dbReference type="AlphaFoldDB" id="W2SFG9"/>
<evidence type="ECO:0000256" key="5">
    <source>
        <dbReference type="ARBA" id="ARBA00022694"/>
    </source>
</evidence>
<keyword evidence="6 8" id="KW-0539">Nucleus</keyword>
<protein>
    <recommendedName>
        <fullName evidence="4">EKC/KEOPS complex subunit CGI121</fullName>
    </recommendedName>
    <alternativeName>
        <fullName evidence="3">EKC/KEOPS complex subunit cgi121</fullName>
    </alternativeName>
</protein>
<dbReference type="InterPro" id="IPR036504">
    <property type="entry name" value="CGI121/TPRKB_sf"/>
</dbReference>
<comment type="function">
    <text evidence="7">Component of the EKC/KEOPS complex that is required for the formation of a threonylcarbamoyl group on adenosine at position 37 (t(6)A37) in tRNAs that read codons beginning with adenine. The complex is probably involved in the transfer of the threonylcarbamoyl moiety of threonylcarbamoyl-AMP (TC-AMP) to the N6 group of A37. CGI121 acts as an allosteric effector that regulates the t(6)A activity of the complex. The EKC/KEOPS complex also promotes both telomere uncapping and telomere elongation. The complex is required for efficient recruitment of transcriptional coactivators. CGI121 is not required for tRNA modification.</text>
</comment>
<dbReference type="STRING" id="1220924.W2SFG9"/>
<dbReference type="eggNOG" id="KOG4066">
    <property type="taxonomic scope" value="Eukaryota"/>
</dbReference>
<dbReference type="GO" id="GO:0002949">
    <property type="term" value="P:tRNA threonylcarbamoyladenosine modification"/>
    <property type="evidence" value="ECO:0007669"/>
    <property type="project" value="TreeGrafter"/>
</dbReference>
<evidence type="ECO:0000313" key="9">
    <source>
        <dbReference type="EMBL" id="ETN46788.1"/>
    </source>
</evidence>
<comment type="similarity">
    <text evidence="2 8">Belongs to the CGI121/TPRKB family.</text>
</comment>